<evidence type="ECO:0000256" key="1">
    <source>
        <dbReference type="SAM" id="MobiDB-lite"/>
    </source>
</evidence>
<feature type="region of interest" description="Disordered" evidence="1">
    <location>
        <begin position="27"/>
        <end position="71"/>
    </location>
</feature>
<organism evidence="2 3">
    <name type="scientific">Rasamsonia emersonii (strain ATCC 16479 / CBS 393.64 / IMI 116815)</name>
    <dbReference type="NCBI Taxonomy" id="1408163"/>
    <lineage>
        <taxon>Eukaryota</taxon>
        <taxon>Fungi</taxon>
        <taxon>Dikarya</taxon>
        <taxon>Ascomycota</taxon>
        <taxon>Pezizomycotina</taxon>
        <taxon>Eurotiomycetes</taxon>
        <taxon>Eurotiomycetidae</taxon>
        <taxon>Eurotiales</taxon>
        <taxon>Trichocomaceae</taxon>
        <taxon>Rasamsonia</taxon>
    </lineage>
</organism>
<dbReference type="STRING" id="1408163.A0A0F4YIT6"/>
<accession>A0A0F4YIT6</accession>
<feature type="compositionally biased region" description="Polar residues" evidence="1">
    <location>
        <begin position="39"/>
        <end position="48"/>
    </location>
</feature>
<dbReference type="EMBL" id="LASV01000508">
    <property type="protein sequence ID" value="KKA18040.1"/>
    <property type="molecule type" value="Genomic_DNA"/>
</dbReference>
<evidence type="ECO:0000313" key="2">
    <source>
        <dbReference type="EMBL" id="KKA18040.1"/>
    </source>
</evidence>
<dbReference type="RefSeq" id="XP_013324652.1">
    <property type="nucleotide sequence ID" value="XM_013469198.1"/>
</dbReference>
<protein>
    <submittedName>
        <fullName evidence="2">Uncharacterized protein</fullName>
    </submittedName>
</protein>
<proteinExistence type="predicted"/>
<evidence type="ECO:0000313" key="3">
    <source>
        <dbReference type="Proteomes" id="UP000053958"/>
    </source>
</evidence>
<dbReference type="GeneID" id="25320277"/>
<sequence length="332" mass="37326">MIVSGSVRIPQHLSISDPSVSCAYIDPGEYKNSGGPSRRTAQNRSLVGSKTRALKGDTASAPRVIDARSLAAPRSGNNANILRAPKLQRLRTSQLVRARRTRPSGPAVNARTRSPSQRERPKRTRRQSEEEEGDESRTAEIEEVFREQAEKEKPSPVRYNPAEYDISRLRATWPSLPIGETGRAGSVLEKLSWMSSRYPNGYEPPHELAKRLFNGERVFFSNEQEKEQVIQEAKKLAQERADKLTQRKGDLVEPEDTSFVPISQDDREMLVRELVQGKYTSLEAQDAGKPSILGEVRRNLENNETYRSAGKQSQFLDKLESLLASGQRAKRT</sequence>
<feature type="compositionally biased region" description="Basic and acidic residues" evidence="1">
    <location>
        <begin position="135"/>
        <end position="155"/>
    </location>
</feature>
<gene>
    <name evidence="2" type="ORF">T310_8012</name>
</gene>
<keyword evidence="3" id="KW-1185">Reference proteome</keyword>
<dbReference type="AlphaFoldDB" id="A0A0F4YIT6"/>
<comment type="caution">
    <text evidence="2">The sequence shown here is derived from an EMBL/GenBank/DDBJ whole genome shotgun (WGS) entry which is preliminary data.</text>
</comment>
<dbReference type="OrthoDB" id="5365739at2759"/>
<name>A0A0F4YIT6_RASE3</name>
<dbReference type="Proteomes" id="UP000053958">
    <property type="component" value="Unassembled WGS sequence"/>
</dbReference>
<reference evidence="2 3" key="1">
    <citation type="submission" date="2015-04" db="EMBL/GenBank/DDBJ databases">
        <authorList>
            <person name="Heijne W.H."/>
            <person name="Fedorova N.D."/>
            <person name="Nierman W.C."/>
            <person name="Vollebregt A.W."/>
            <person name="Zhao Z."/>
            <person name="Wu L."/>
            <person name="Kumar M."/>
            <person name="Stam H."/>
            <person name="van den Berg M.A."/>
            <person name="Pel H.J."/>
        </authorList>
    </citation>
    <scope>NUCLEOTIDE SEQUENCE [LARGE SCALE GENOMIC DNA]</scope>
    <source>
        <strain evidence="2 3">CBS 393.64</strain>
    </source>
</reference>
<feature type="region of interest" description="Disordered" evidence="1">
    <location>
        <begin position="92"/>
        <end position="160"/>
    </location>
</feature>